<evidence type="ECO:0000313" key="2">
    <source>
        <dbReference type="EMBL" id="XBN42110.1"/>
    </source>
</evidence>
<feature type="domain" description="C2H2-type" evidence="1">
    <location>
        <begin position="73"/>
        <end position="94"/>
    </location>
</feature>
<accession>A0AAU7J824</accession>
<proteinExistence type="predicted"/>
<reference evidence="2" key="1">
    <citation type="submission" date="2024-05" db="EMBL/GenBank/DDBJ databases">
        <title>Complete genome sequence of bacteriophages Merry and Sunny infecting Microbacterium sp. isolated from an alkaline commercial outdoor algal pond.</title>
        <authorList>
            <person name="Levesque A.V."/>
            <person name="Rabines A.J."/>
            <person name="Alrubaiaan E."/>
            <person name="Oliver A."/>
            <person name="Allen E.E."/>
            <person name="Hazlebeck D."/>
            <person name="Pinowska A."/>
            <person name="Traller J.C."/>
            <person name="Zeigler Allen L."/>
        </authorList>
    </citation>
    <scope>NUCLEOTIDE SEQUENCE</scope>
</reference>
<name>A0AAU7J824_9VIRU</name>
<dbReference type="PROSITE" id="PS00028">
    <property type="entry name" value="ZINC_FINGER_C2H2_1"/>
    <property type="match status" value="1"/>
</dbReference>
<dbReference type="EMBL" id="PP763431">
    <property type="protein sequence ID" value="XBN42110.1"/>
    <property type="molecule type" value="Genomic_DNA"/>
</dbReference>
<evidence type="ECO:0000259" key="1">
    <source>
        <dbReference type="PROSITE" id="PS00028"/>
    </source>
</evidence>
<dbReference type="InterPro" id="IPR013087">
    <property type="entry name" value="Znf_C2H2_type"/>
</dbReference>
<protein>
    <recommendedName>
        <fullName evidence="1">C2H2-type domain-containing protein</fullName>
    </recommendedName>
</protein>
<sequence>MPGRLQRNFIRSGLRCGTYSTPSGRFRPLPSRKHPDRIECVLCGDTGYGPLEPDALTAAAWQLIHMLDHPYDCDRCSMRFVSGGRQAGHVMRTHGCI</sequence>
<organism evidence="2">
    <name type="scientific">Microbacterium phage Merry</name>
    <dbReference type="NCBI Taxonomy" id="3144827"/>
    <lineage>
        <taxon>Viruses</taxon>
    </lineage>
</organism>